<feature type="compositionally biased region" description="Basic residues" evidence="4">
    <location>
        <begin position="310"/>
        <end position="319"/>
    </location>
</feature>
<feature type="region of interest" description="Disordered" evidence="4">
    <location>
        <begin position="293"/>
        <end position="319"/>
    </location>
</feature>
<comment type="similarity">
    <text evidence="1">Belongs to the TBP family.</text>
</comment>
<evidence type="ECO:0000256" key="3">
    <source>
        <dbReference type="ARBA" id="ARBA00023163"/>
    </source>
</evidence>
<keyword evidence="2" id="KW-0238">DNA-binding</keyword>
<reference evidence="5" key="1">
    <citation type="journal article" date="2019" name="MBio">
        <title>Virus Genomes from Deep Sea Sediments Expand the Ocean Megavirome and Support Independent Origins of Viral Gigantism.</title>
        <authorList>
            <person name="Backstrom D."/>
            <person name="Yutin N."/>
            <person name="Jorgensen S.L."/>
            <person name="Dharamshi J."/>
            <person name="Homa F."/>
            <person name="Zaremba-Niedwiedzka K."/>
            <person name="Spang A."/>
            <person name="Wolf Y.I."/>
            <person name="Koonin E.V."/>
            <person name="Ettema T.J."/>
        </authorList>
    </citation>
    <scope>NUCLEOTIDE SEQUENCE</scope>
</reference>
<evidence type="ECO:0000313" key="5">
    <source>
        <dbReference type="EMBL" id="QBK89015.1"/>
    </source>
</evidence>
<dbReference type="SUPFAM" id="SSF55945">
    <property type="entry name" value="TATA-box binding protein-like"/>
    <property type="match status" value="1"/>
</dbReference>
<proteinExistence type="inferred from homology"/>
<evidence type="ECO:0000256" key="2">
    <source>
        <dbReference type="ARBA" id="ARBA00023125"/>
    </source>
</evidence>
<dbReference type="Pfam" id="PF00352">
    <property type="entry name" value="TBP"/>
    <property type="match status" value="1"/>
</dbReference>
<gene>
    <name evidence="5" type="ORF">LCMiAC02_01080</name>
</gene>
<dbReference type="EMBL" id="MK500406">
    <property type="protein sequence ID" value="QBK89015.1"/>
    <property type="molecule type" value="Genomic_DNA"/>
</dbReference>
<keyword evidence="3" id="KW-0804">Transcription</keyword>
<evidence type="ECO:0000256" key="4">
    <source>
        <dbReference type="SAM" id="MobiDB-lite"/>
    </source>
</evidence>
<protein>
    <submittedName>
        <fullName evidence="5">Transcription factor TFIID</fullName>
    </submittedName>
</protein>
<dbReference type="Gene3D" id="3.30.310.10">
    <property type="entry name" value="TATA-Binding Protein"/>
    <property type="match status" value="1"/>
</dbReference>
<dbReference type="InterPro" id="IPR000814">
    <property type="entry name" value="TBP"/>
</dbReference>
<sequence>MDDILKKANSKELNDQLKPLKDLKDVPENINISTITITCRIDTDFYYPNIGKYIKLQPNGICYVEYGVGTKVECVRSIINIKKKKRKKKKRAFYNQVTLKICIGKVHNNKTKKLVDKYINIKLFKNGSIQMTGCRGLSDFVVSLNILFMELIRKMYIVNPVTMSDMISKQFVSKIDNINLSKIKKIVVEMINSNFKIDLKIDRRKLEALLKKADIECLFEPDKHAGVRIKYYNKNKDKISIFVFESGSIIITGAKYKDHIIEAYEFINNVIDDNRENITKYNIEDLLDKFKDDSEDSDDLNDQKIDNNIKKNRKMRANL</sequence>
<dbReference type="InterPro" id="IPR012295">
    <property type="entry name" value="TBP_dom_sf"/>
</dbReference>
<dbReference type="GO" id="GO:0003677">
    <property type="term" value="F:DNA binding"/>
    <property type="evidence" value="ECO:0007669"/>
    <property type="project" value="UniProtKB-KW"/>
</dbReference>
<dbReference type="GO" id="GO:0006352">
    <property type="term" value="P:DNA-templated transcription initiation"/>
    <property type="evidence" value="ECO:0007669"/>
    <property type="project" value="InterPro"/>
</dbReference>
<name>A0A481Z1T2_9VIRU</name>
<accession>A0A481Z1T2</accession>
<organism evidence="5">
    <name type="scientific">Mimivirus LCMiAC02</name>
    <dbReference type="NCBI Taxonomy" id="2506609"/>
    <lineage>
        <taxon>Viruses</taxon>
        <taxon>Varidnaviria</taxon>
        <taxon>Bamfordvirae</taxon>
        <taxon>Nucleocytoviricota</taxon>
        <taxon>Megaviricetes</taxon>
        <taxon>Imitervirales</taxon>
        <taxon>Mimiviridae</taxon>
        <taxon>Klosneuvirinae</taxon>
    </lineage>
</organism>
<evidence type="ECO:0000256" key="1">
    <source>
        <dbReference type="ARBA" id="ARBA00005560"/>
    </source>
</evidence>